<sequence>MAQKKKLLGAILGRWYVPSCAQRRCPTHPSDPNDDNYLEVLDPSTHDRRGENAAIEPNTVANGIADIHARNVASDYDDYDWNPQNHVAYNSEDGDGDSSFQEDLGVEDIAKVAELLDRSVSNDTHAFTKRMLRGGKAPPSAKNTPTMKKFGDWEQT</sequence>
<evidence type="ECO:0000256" key="1">
    <source>
        <dbReference type="SAM" id="MobiDB-lite"/>
    </source>
</evidence>
<dbReference type="EMBL" id="ML977569">
    <property type="protein sequence ID" value="KAF2004000.1"/>
    <property type="molecule type" value="Genomic_DNA"/>
</dbReference>
<reference evidence="2" key="1">
    <citation type="journal article" date="2020" name="Stud. Mycol.">
        <title>101 Dothideomycetes genomes: a test case for predicting lifestyles and emergence of pathogens.</title>
        <authorList>
            <person name="Haridas S."/>
            <person name="Albert R."/>
            <person name="Binder M."/>
            <person name="Bloem J."/>
            <person name="Labutti K."/>
            <person name="Salamov A."/>
            <person name="Andreopoulos B."/>
            <person name="Baker S."/>
            <person name="Barry K."/>
            <person name="Bills G."/>
            <person name="Bluhm B."/>
            <person name="Cannon C."/>
            <person name="Castanera R."/>
            <person name="Culley D."/>
            <person name="Daum C."/>
            <person name="Ezra D."/>
            <person name="Gonzalez J."/>
            <person name="Henrissat B."/>
            <person name="Kuo A."/>
            <person name="Liang C."/>
            <person name="Lipzen A."/>
            <person name="Lutzoni F."/>
            <person name="Magnuson J."/>
            <person name="Mondo S."/>
            <person name="Nolan M."/>
            <person name="Ohm R."/>
            <person name="Pangilinan J."/>
            <person name="Park H.-J."/>
            <person name="Ramirez L."/>
            <person name="Alfaro M."/>
            <person name="Sun H."/>
            <person name="Tritt A."/>
            <person name="Yoshinaga Y."/>
            <person name="Zwiers L.-H."/>
            <person name="Turgeon B."/>
            <person name="Goodwin S."/>
            <person name="Spatafora J."/>
            <person name="Crous P."/>
            <person name="Grigoriev I."/>
        </authorList>
    </citation>
    <scope>NUCLEOTIDE SEQUENCE</scope>
    <source>
        <strain evidence="2">CBS 123094</strain>
    </source>
</reference>
<feature type="region of interest" description="Disordered" evidence="1">
    <location>
        <begin position="129"/>
        <end position="156"/>
    </location>
</feature>
<evidence type="ECO:0000313" key="2">
    <source>
        <dbReference type="EMBL" id="KAF2004000.1"/>
    </source>
</evidence>
<gene>
    <name evidence="2" type="ORF">P154DRAFT_531702</name>
</gene>
<keyword evidence="3" id="KW-1185">Reference proteome</keyword>
<proteinExistence type="predicted"/>
<name>A0A6A5WQ40_9PLEO</name>
<dbReference type="AlphaFoldDB" id="A0A6A5WQ40"/>
<dbReference type="Proteomes" id="UP000799779">
    <property type="component" value="Unassembled WGS sequence"/>
</dbReference>
<protein>
    <submittedName>
        <fullName evidence="2">Uncharacterized protein</fullName>
    </submittedName>
</protein>
<organism evidence="2 3">
    <name type="scientific">Amniculicola lignicola CBS 123094</name>
    <dbReference type="NCBI Taxonomy" id="1392246"/>
    <lineage>
        <taxon>Eukaryota</taxon>
        <taxon>Fungi</taxon>
        <taxon>Dikarya</taxon>
        <taxon>Ascomycota</taxon>
        <taxon>Pezizomycotina</taxon>
        <taxon>Dothideomycetes</taxon>
        <taxon>Pleosporomycetidae</taxon>
        <taxon>Pleosporales</taxon>
        <taxon>Amniculicolaceae</taxon>
        <taxon>Amniculicola</taxon>
    </lineage>
</organism>
<accession>A0A6A5WQ40</accession>
<evidence type="ECO:0000313" key="3">
    <source>
        <dbReference type="Proteomes" id="UP000799779"/>
    </source>
</evidence>